<dbReference type="PANTHER" id="PTHR45947:SF3">
    <property type="entry name" value="SULFOQUINOVOSYL TRANSFERASE SQD2"/>
    <property type="match status" value="1"/>
</dbReference>
<evidence type="ECO:0000313" key="5">
    <source>
        <dbReference type="EMBL" id="MEE6261485.1"/>
    </source>
</evidence>
<evidence type="ECO:0000256" key="1">
    <source>
        <dbReference type="ARBA" id="ARBA00022676"/>
    </source>
</evidence>
<protein>
    <submittedName>
        <fullName evidence="5">Glycosyltransferase family 4 protein</fullName>
        <ecNumber evidence="5">2.4.-.-</ecNumber>
    </submittedName>
</protein>
<dbReference type="Pfam" id="PF13439">
    <property type="entry name" value="Glyco_transf_4"/>
    <property type="match status" value="1"/>
</dbReference>
<gene>
    <name evidence="5" type="ORF">V1633_23660</name>
</gene>
<accession>A0ABU7RYL2</accession>
<sequence length="438" mass="46583">MSPNAEVIDFPVARPQRVLILSWEYPPVLVGGLGRHVHALATALAAAGHQVTVVTRHGEGAPVEAYVDGVHVLRAPEDPVGFPLATPSLLAWTMAFNHTLTRTALRATRNQRYDVIHAHDWLVAHTAINLADHLDIPLVTTMHATEAGRHQGWLPEEMNRTIHSVEHWLSQESHRVITCSGYMRDQVAALFGLPAGHVDVVPNGVDDRAWAAQPRAVAAARKRFAGDGPLVGFAGRLVYEKGVQHLVRAVPRLRDRHPGLRVVIAGDGPYRSELQEQASRLGLEQTVRFAGFMTERQLPAVLAATDATVVPSLYEPFGMVALEAAAAGAPLAVAATGGLAEIVEPGVTGVTFPHSDPDALAGAVDSLLGDEVFARRVARRARTMVAERYGWASIAARTAAVYASAANAGPAPRTRSGGGAGRIVVPEGNLFALDGAAC</sequence>
<dbReference type="Pfam" id="PF00534">
    <property type="entry name" value="Glycos_transf_1"/>
    <property type="match status" value="1"/>
</dbReference>
<name>A0ABU7RYL2_9ACTN</name>
<dbReference type="InterPro" id="IPR050194">
    <property type="entry name" value="Glycosyltransferase_grp1"/>
</dbReference>
<dbReference type="SUPFAM" id="SSF53756">
    <property type="entry name" value="UDP-Glycosyltransferase/glycogen phosphorylase"/>
    <property type="match status" value="1"/>
</dbReference>
<dbReference type="EC" id="2.4.-.-" evidence="5"/>
<organism evidence="5 6">
    <name type="scientific">Plantactinospora sonchi</name>
    <dbReference type="NCBI Taxonomy" id="1544735"/>
    <lineage>
        <taxon>Bacteria</taxon>
        <taxon>Bacillati</taxon>
        <taxon>Actinomycetota</taxon>
        <taxon>Actinomycetes</taxon>
        <taxon>Micromonosporales</taxon>
        <taxon>Micromonosporaceae</taxon>
        <taxon>Plantactinospora</taxon>
    </lineage>
</organism>
<dbReference type="InterPro" id="IPR028098">
    <property type="entry name" value="Glyco_trans_4-like_N"/>
</dbReference>
<dbReference type="InterPro" id="IPR001296">
    <property type="entry name" value="Glyco_trans_1"/>
</dbReference>
<keyword evidence="2 5" id="KW-0808">Transferase</keyword>
<evidence type="ECO:0000259" key="3">
    <source>
        <dbReference type="Pfam" id="PF00534"/>
    </source>
</evidence>
<reference evidence="5 6" key="1">
    <citation type="submission" date="2024-01" db="EMBL/GenBank/DDBJ databases">
        <title>Genome insights into Plantactinospora sonchi sp. nov.</title>
        <authorList>
            <person name="Wang L."/>
        </authorList>
    </citation>
    <scope>NUCLEOTIDE SEQUENCE [LARGE SCALE GENOMIC DNA]</scope>
    <source>
        <strain evidence="5 6">NEAU-QY2</strain>
    </source>
</reference>
<keyword evidence="1 5" id="KW-0328">Glycosyltransferase</keyword>
<evidence type="ECO:0000259" key="4">
    <source>
        <dbReference type="Pfam" id="PF13439"/>
    </source>
</evidence>
<dbReference type="GO" id="GO:0016757">
    <property type="term" value="F:glycosyltransferase activity"/>
    <property type="evidence" value="ECO:0007669"/>
    <property type="project" value="UniProtKB-KW"/>
</dbReference>
<feature type="domain" description="Glycosyltransferase subfamily 4-like N-terminal" evidence="4">
    <location>
        <begin position="30"/>
        <end position="207"/>
    </location>
</feature>
<evidence type="ECO:0000313" key="6">
    <source>
        <dbReference type="Proteomes" id="UP001332243"/>
    </source>
</evidence>
<proteinExistence type="predicted"/>
<dbReference type="PANTHER" id="PTHR45947">
    <property type="entry name" value="SULFOQUINOVOSYL TRANSFERASE SQD2"/>
    <property type="match status" value="1"/>
</dbReference>
<keyword evidence="6" id="KW-1185">Reference proteome</keyword>
<dbReference type="Proteomes" id="UP001332243">
    <property type="component" value="Unassembled WGS sequence"/>
</dbReference>
<dbReference type="CDD" id="cd03801">
    <property type="entry name" value="GT4_PimA-like"/>
    <property type="match status" value="1"/>
</dbReference>
<comment type="caution">
    <text evidence="5">The sequence shown here is derived from an EMBL/GenBank/DDBJ whole genome shotgun (WGS) entry which is preliminary data.</text>
</comment>
<feature type="domain" description="Glycosyl transferase family 1" evidence="3">
    <location>
        <begin position="222"/>
        <end position="383"/>
    </location>
</feature>
<evidence type="ECO:0000256" key="2">
    <source>
        <dbReference type="ARBA" id="ARBA00022679"/>
    </source>
</evidence>
<dbReference type="Gene3D" id="3.40.50.2000">
    <property type="entry name" value="Glycogen Phosphorylase B"/>
    <property type="match status" value="2"/>
</dbReference>
<dbReference type="EMBL" id="JAZGQK010000021">
    <property type="protein sequence ID" value="MEE6261485.1"/>
    <property type="molecule type" value="Genomic_DNA"/>
</dbReference>
<dbReference type="RefSeq" id="WP_331216570.1">
    <property type="nucleotide sequence ID" value="NZ_JAZGQK010000021.1"/>
</dbReference>